<evidence type="ECO:0000256" key="13">
    <source>
        <dbReference type="SAM" id="MobiDB-lite"/>
    </source>
</evidence>
<evidence type="ECO:0000313" key="15">
    <source>
        <dbReference type="EMBL" id="CAK9263369.1"/>
    </source>
</evidence>
<dbReference type="HAMAP" id="MF_00052_B">
    <property type="entry name" value="RNase_HII_B"/>
    <property type="match status" value="1"/>
</dbReference>
<evidence type="ECO:0000256" key="3">
    <source>
        <dbReference type="ARBA" id="ARBA00004496"/>
    </source>
</evidence>
<dbReference type="PANTHER" id="PTHR10954:SF23">
    <property type="entry name" value="RIBONUCLEASE"/>
    <property type="match status" value="1"/>
</dbReference>
<name>A0ABP0WA62_9BRYO</name>
<dbReference type="InterPro" id="IPR001352">
    <property type="entry name" value="RNase_HII/HIII"/>
</dbReference>
<dbReference type="NCBIfam" id="NF000595">
    <property type="entry name" value="PRK00015.1-3"/>
    <property type="match status" value="1"/>
</dbReference>
<protein>
    <recommendedName>
        <fullName evidence="12">Ribonuclease</fullName>
        <ecNumber evidence="12">3.1.26.4</ecNumber>
    </recommendedName>
</protein>
<dbReference type="NCBIfam" id="NF000594">
    <property type="entry name" value="PRK00015.1-1"/>
    <property type="match status" value="1"/>
</dbReference>
<accession>A0ABP0WA62</accession>
<evidence type="ECO:0000256" key="4">
    <source>
        <dbReference type="ARBA" id="ARBA00007383"/>
    </source>
</evidence>
<dbReference type="PROSITE" id="PS51975">
    <property type="entry name" value="RNASE_H_2"/>
    <property type="match status" value="1"/>
</dbReference>
<evidence type="ECO:0000256" key="5">
    <source>
        <dbReference type="ARBA" id="ARBA00022490"/>
    </source>
</evidence>
<sequence>MAGATVMVRRSARLLAAATLSSRSPEKVVPQKRIKLVPAVRVRSRNCETLSKDEISKKGDGLEKEAKSEDTSSGSALDASATAIVAEVPTELTIELRELRVKQVALRVRSTKAEKKLPDREMEMKLWELGFRHVAGVDEAGRGPLAGPVVAAACIIPASVMIPGVNDSKKLTEGKREELYSQIISTPGVIYAVHVIDAATIDQINILQATLQAMVGCVNKLTSKKTGESVPDYILVDGNRLPDGFSEKKAQCVVKGDAECHVIAAASILAKVTRDRMMLAYDKKWPEYGFKAHKGYGTSAHIAALLKNGPCDIHRRSFAPLKDQTLITDNDVMG</sequence>
<evidence type="ECO:0000256" key="6">
    <source>
        <dbReference type="ARBA" id="ARBA00022722"/>
    </source>
</evidence>
<evidence type="ECO:0000256" key="11">
    <source>
        <dbReference type="PROSITE-ProRule" id="PRU01319"/>
    </source>
</evidence>
<dbReference type="InterPro" id="IPR024567">
    <property type="entry name" value="RNase_HII/HIII_dom"/>
</dbReference>
<evidence type="ECO:0000313" key="16">
    <source>
        <dbReference type="Proteomes" id="UP001497444"/>
    </source>
</evidence>
<keyword evidence="7 11" id="KW-0479">Metal-binding</keyword>
<dbReference type="SUPFAM" id="SSF53098">
    <property type="entry name" value="Ribonuclease H-like"/>
    <property type="match status" value="1"/>
</dbReference>
<comment type="function">
    <text evidence="2 12">Endonuclease that specifically degrades the RNA of RNA-DNA hybrids.</text>
</comment>
<keyword evidence="9 11" id="KW-0378">Hydrolase</keyword>
<evidence type="ECO:0000256" key="2">
    <source>
        <dbReference type="ARBA" id="ARBA00004065"/>
    </source>
</evidence>
<feature type="binding site" evidence="11">
    <location>
        <position position="138"/>
    </location>
    <ligand>
        <name>a divalent metal cation</name>
        <dbReference type="ChEBI" id="CHEBI:60240"/>
    </ligand>
</feature>
<organism evidence="15 16">
    <name type="scientific">Sphagnum jensenii</name>
    <dbReference type="NCBI Taxonomy" id="128206"/>
    <lineage>
        <taxon>Eukaryota</taxon>
        <taxon>Viridiplantae</taxon>
        <taxon>Streptophyta</taxon>
        <taxon>Embryophyta</taxon>
        <taxon>Bryophyta</taxon>
        <taxon>Sphagnophytina</taxon>
        <taxon>Sphagnopsida</taxon>
        <taxon>Sphagnales</taxon>
        <taxon>Sphagnaceae</taxon>
        <taxon>Sphagnum</taxon>
    </lineage>
</organism>
<dbReference type="EC" id="3.1.26.4" evidence="12"/>
<evidence type="ECO:0000259" key="14">
    <source>
        <dbReference type="PROSITE" id="PS51975"/>
    </source>
</evidence>
<keyword evidence="6 11" id="KW-0540">Nuclease</keyword>
<keyword evidence="16" id="KW-1185">Reference proteome</keyword>
<dbReference type="InterPro" id="IPR036397">
    <property type="entry name" value="RNaseH_sf"/>
</dbReference>
<dbReference type="EMBL" id="OZ020110">
    <property type="protein sequence ID" value="CAK9263369.1"/>
    <property type="molecule type" value="Genomic_DNA"/>
</dbReference>
<comment type="cofactor">
    <cofactor evidence="11">
        <name>Mn(2+)</name>
        <dbReference type="ChEBI" id="CHEBI:29035"/>
    </cofactor>
    <cofactor evidence="11">
        <name>Mg(2+)</name>
        <dbReference type="ChEBI" id="CHEBI:18420"/>
    </cofactor>
    <text evidence="11">Manganese or magnesium. Binds 1 divalent metal ion per monomer in the absence of substrate. May bind a second metal ion after substrate binding.</text>
</comment>
<feature type="binding site" evidence="11">
    <location>
        <position position="237"/>
    </location>
    <ligand>
        <name>a divalent metal cation</name>
        <dbReference type="ChEBI" id="CHEBI:60240"/>
    </ligand>
</feature>
<feature type="region of interest" description="Disordered" evidence="13">
    <location>
        <begin position="54"/>
        <end position="78"/>
    </location>
</feature>
<evidence type="ECO:0000256" key="12">
    <source>
        <dbReference type="RuleBase" id="RU003515"/>
    </source>
</evidence>
<comment type="catalytic activity">
    <reaction evidence="1 11 12">
        <text>Endonucleolytic cleavage to 5'-phosphomonoester.</text>
        <dbReference type="EC" id="3.1.26.4"/>
    </reaction>
</comment>
<evidence type="ECO:0000256" key="8">
    <source>
        <dbReference type="ARBA" id="ARBA00022759"/>
    </source>
</evidence>
<dbReference type="CDD" id="cd07182">
    <property type="entry name" value="RNase_HII_bacteria_HII_like"/>
    <property type="match status" value="1"/>
</dbReference>
<gene>
    <name evidence="15" type="ORF">CSSPJE1EN1_LOCUS8847</name>
</gene>
<dbReference type="InterPro" id="IPR022898">
    <property type="entry name" value="RNase_HII"/>
</dbReference>
<dbReference type="Proteomes" id="UP001497444">
    <property type="component" value="Chromosome 15"/>
</dbReference>
<keyword evidence="5" id="KW-0963">Cytoplasm</keyword>
<dbReference type="InterPro" id="IPR012337">
    <property type="entry name" value="RNaseH-like_sf"/>
</dbReference>
<comment type="similarity">
    <text evidence="4 12">Belongs to the RNase HII family.</text>
</comment>
<reference evidence="15" key="1">
    <citation type="submission" date="2024-02" db="EMBL/GenBank/DDBJ databases">
        <authorList>
            <consortium name="ELIXIR-Norway"/>
            <consortium name="Elixir Norway"/>
        </authorList>
    </citation>
    <scope>NUCLEOTIDE SEQUENCE</scope>
</reference>
<comment type="subcellular location">
    <subcellularLocation>
        <location evidence="3">Cytoplasm</location>
    </subcellularLocation>
</comment>
<keyword evidence="8 11" id="KW-0255">Endonuclease</keyword>
<feature type="binding site" evidence="11">
    <location>
        <position position="139"/>
    </location>
    <ligand>
        <name>a divalent metal cation</name>
        <dbReference type="ChEBI" id="CHEBI:60240"/>
    </ligand>
</feature>
<dbReference type="PANTHER" id="PTHR10954">
    <property type="entry name" value="RIBONUCLEASE H2 SUBUNIT A"/>
    <property type="match status" value="1"/>
</dbReference>
<evidence type="ECO:0000256" key="10">
    <source>
        <dbReference type="ARBA" id="ARBA00023211"/>
    </source>
</evidence>
<proteinExistence type="inferred from homology"/>
<evidence type="ECO:0000256" key="7">
    <source>
        <dbReference type="ARBA" id="ARBA00022723"/>
    </source>
</evidence>
<feature type="compositionally biased region" description="Basic and acidic residues" evidence="13">
    <location>
        <begin position="54"/>
        <end position="70"/>
    </location>
</feature>
<keyword evidence="10" id="KW-0464">Manganese</keyword>
<feature type="domain" description="RNase H type-2" evidence="14">
    <location>
        <begin position="132"/>
        <end position="330"/>
    </location>
</feature>
<evidence type="ECO:0000256" key="9">
    <source>
        <dbReference type="ARBA" id="ARBA00022801"/>
    </source>
</evidence>
<dbReference type="Pfam" id="PF01351">
    <property type="entry name" value="RNase_HII"/>
    <property type="match status" value="1"/>
</dbReference>
<evidence type="ECO:0000256" key="1">
    <source>
        <dbReference type="ARBA" id="ARBA00000077"/>
    </source>
</evidence>
<dbReference type="Gene3D" id="3.30.420.10">
    <property type="entry name" value="Ribonuclease H-like superfamily/Ribonuclease H"/>
    <property type="match status" value="1"/>
</dbReference>